<proteinExistence type="predicted"/>
<reference evidence="2 3" key="1">
    <citation type="journal article" date="2019" name="Int. J. Syst. Evol. Microbiol.">
        <title>The Global Catalogue of Microorganisms (GCM) 10K type strain sequencing project: providing services to taxonomists for standard genome sequencing and annotation.</title>
        <authorList>
            <consortium name="The Broad Institute Genomics Platform"/>
            <consortium name="The Broad Institute Genome Sequencing Center for Infectious Disease"/>
            <person name="Wu L."/>
            <person name="Ma J."/>
        </authorList>
    </citation>
    <scope>NUCLEOTIDE SEQUENCE [LARGE SCALE GENOMIC DNA]</scope>
    <source>
        <strain evidence="2 3">JCM 14603</strain>
    </source>
</reference>
<comment type="caution">
    <text evidence="2">The sequence shown here is derived from an EMBL/GenBank/DDBJ whole genome shotgun (WGS) entry which is preliminary data.</text>
</comment>
<keyword evidence="3" id="KW-1185">Reference proteome</keyword>
<dbReference type="Proteomes" id="UP001500238">
    <property type="component" value="Unassembled WGS sequence"/>
</dbReference>
<accession>A0ABN1I0J0</accession>
<evidence type="ECO:0000313" key="3">
    <source>
        <dbReference type="Proteomes" id="UP001500238"/>
    </source>
</evidence>
<dbReference type="EMBL" id="BAAAES010000025">
    <property type="protein sequence ID" value="GAA0678743.1"/>
    <property type="molecule type" value="Genomic_DNA"/>
</dbReference>
<evidence type="ECO:0000256" key="1">
    <source>
        <dbReference type="SAM" id="MobiDB-lite"/>
    </source>
</evidence>
<dbReference type="InterPro" id="IPR043749">
    <property type="entry name" value="DUF5694"/>
</dbReference>
<protein>
    <submittedName>
        <fullName evidence="2">DUF5694 domain-containing protein</fullName>
    </submittedName>
</protein>
<gene>
    <name evidence="2" type="ORF">GCM10009102_34090</name>
</gene>
<organism evidence="2 3">
    <name type="scientific">Sphingomonas insulae</name>
    <dbReference type="NCBI Taxonomy" id="424800"/>
    <lineage>
        <taxon>Bacteria</taxon>
        <taxon>Pseudomonadati</taxon>
        <taxon>Pseudomonadota</taxon>
        <taxon>Alphaproteobacteria</taxon>
        <taxon>Sphingomonadales</taxon>
        <taxon>Sphingomonadaceae</taxon>
        <taxon>Sphingomonas</taxon>
    </lineage>
</organism>
<dbReference type="Pfam" id="PF18950">
    <property type="entry name" value="DUF5694"/>
    <property type="match status" value="1"/>
</dbReference>
<feature type="region of interest" description="Disordered" evidence="1">
    <location>
        <begin position="1"/>
        <end position="25"/>
    </location>
</feature>
<name>A0ABN1I0J0_9SPHN</name>
<sequence length="342" mass="37243">MVHAQSYQPSFRPDALKDSPAGHPNEVLVVGSPHLSTLPASFKPEMVEPLLNRLVKWRPTAVASENISGLQCDAMRRQRERQAEAVETYCFDPSAAGRAIGLDVPAANAEVEKMLAAWPGAPSPAQRRRLALVFLAAGEPASALVQWLRLPTGERHADGALTTELTADLQAQTTKKSETDLVAAQLAARSGLERVWSVDDQSFVGAPIDEKAYGAAIARAWNNPATKARTAAATTLYAGIERTDGLLEMYRALNSPDMAAQAYQSDWGAALTEPSAQAYGRRYVGYWETRNLRMVANIREVLGRAPGTKLIAIVGASHKPYYEAYLHQMRDVKLVDVEPVLQ</sequence>
<evidence type="ECO:0000313" key="2">
    <source>
        <dbReference type="EMBL" id="GAA0678743.1"/>
    </source>
</evidence>